<evidence type="ECO:0000313" key="2">
    <source>
        <dbReference type="EMBL" id="GAA5167493.1"/>
    </source>
</evidence>
<comment type="caution">
    <text evidence="2">The sequence shown here is derived from an EMBL/GenBank/DDBJ whole genome shotgun (WGS) entry which is preliminary data.</text>
</comment>
<protein>
    <submittedName>
        <fullName evidence="2">Uncharacterized protein</fullName>
    </submittedName>
</protein>
<feature type="region of interest" description="Disordered" evidence="1">
    <location>
        <begin position="65"/>
        <end position="90"/>
    </location>
</feature>
<organism evidence="2 3">
    <name type="scientific">Pseudonocardia eucalypti</name>
    <dbReference type="NCBI Taxonomy" id="648755"/>
    <lineage>
        <taxon>Bacteria</taxon>
        <taxon>Bacillati</taxon>
        <taxon>Actinomycetota</taxon>
        <taxon>Actinomycetes</taxon>
        <taxon>Pseudonocardiales</taxon>
        <taxon>Pseudonocardiaceae</taxon>
        <taxon>Pseudonocardia</taxon>
    </lineage>
</organism>
<dbReference type="RefSeq" id="WP_185059882.1">
    <property type="nucleotide sequence ID" value="NZ_BAABJP010000037.1"/>
</dbReference>
<feature type="compositionally biased region" description="Low complexity" evidence="1">
    <location>
        <begin position="67"/>
        <end position="82"/>
    </location>
</feature>
<sequence length="90" mass="9591">MTHEAFCFLCETFAPTLDDGRFRSHDPHRRYGDNVVDLRCCPGSELSPILTRGIAAHHALRGPRVSPEAAAAPLGAGPVSAGREAARPGQ</sequence>
<accession>A0ABP9QUH6</accession>
<evidence type="ECO:0000256" key="1">
    <source>
        <dbReference type="SAM" id="MobiDB-lite"/>
    </source>
</evidence>
<gene>
    <name evidence="2" type="ORF">GCM10023321_60320</name>
</gene>
<proteinExistence type="predicted"/>
<name>A0ABP9QUH6_9PSEU</name>
<dbReference type="EMBL" id="BAABJP010000037">
    <property type="protein sequence ID" value="GAA5167493.1"/>
    <property type="molecule type" value="Genomic_DNA"/>
</dbReference>
<reference evidence="3" key="1">
    <citation type="journal article" date="2019" name="Int. J. Syst. Evol. Microbiol.">
        <title>The Global Catalogue of Microorganisms (GCM) 10K type strain sequencing project: providing services to taxonomists for standard genome sequencing and annotation.</title>
        <authorList>
            <consortium name="The Broad Institute Genomics Platform"/>
            <consortium name="The Broad Institute Genome Sequencing Center for Infectious Disease"/>
            <person name="Wu L."/>
            <person name="Ma J."/>
        </authorList>
    </citation>
    <scope>NUCLEOTIDE SEQUENCE [LARGE SCALE GENOMIC DNA]</scope>
    <source>
        <strain evidence="3">JCM 18303</strain>
    </source>
</reference>
<dbReference type="Proteomes" id="UP001428817">
    <property type="component" value="Unassembled WGS sequence"/>
</dbReference>
<keyword evidence="3" id="KW-1185">Reference proteome</keyword>
<evidence type="ECO:0000313" key="3">
    <source>
        <dbReference type="Proteomes" id="UP001428817"/>
    </source>
</evidence>